<feature type="domain" description="DUF4190" evidence="3">
    <location>
        <begin position="140"/>
        <end position="200"/>
    </location>
</feature>
<feature type="transmembrane region" description="Helical" evidence="2">
    <location>
        <begin position="141"/>
        <end position="170"/>
    </location>
</feature>
<keyword evidence="2" id="KW-0472">Membrane</keyword>
<accession>A0ABT0G8J1</accession>
<feature type="compositionally biased region" description="Gly residues" evidence="1">
    <location>
        <begin position="48"/>
        <end position="62"/>
    </location>
</feature>
<evidence type="ECO:0000259" key="3">
    <source>
        <dbReference type="Pfam" id="PF13828"/>
    </source>
</evidence>
<protein>
    <submittedName>
        <fullName evidence="4">DUF4190 domain-containing protein</fullName>
    </submittedName>
</protein>
<evidence type="ECO:0000313" key="4">
    <source>
        <dbReference type="EMBL" id="MCK2220902.1"/>
    </source>
</evidence>
<keyword evidence="2" id="KW-1133">Transmembrane helix</keyword>
<proteinExistence type="predicted"/>
<keyword evidence="5" id="KW-1185">Reference proteome</keyword>
<sequence length="225" mass="22285">MSYGDQSGGYGSQPPGGGYGQQPPSHGQQPGYGQPGYGQPGYGEQPPSGGGNGGYGGYGGYGQPQSGAQGYGGQGYGGQGYGGQGDGGQGYGGQGYGAQGGYSQAGASQEHYAYGQVPPSGAYGYNPYAAPPPPRPTNGMAVASLVLGIVGMISCGLTSIVGVILGHIALNRIKRSGEEGQGLAVGGLVTSYIMVVVNVLLLIWFGGMILSFIGLAGAASSSYDY</sequence>
<evidence type="ECO:0000256" key="2">
    <source>
        <dbReference type="SAM" id="Phobius"/>
    </source>
</evidence>
<dbReference type="Proteomes" id="UP001317259">
    <property type="component" value="Unassembled WGS sequence"/>
</dbReference>
<feature type="region of interest" description="Disordered" evidence="1">
    <location>
        <begin position="1"/>
        <end position="73"/>
    </location>
</feature>
<keyword evidence="2" id="KW-0812">Transmembrane</keyword>
<dbReference type="InterPro" id="IPR025241">
    <property type="entry name" value="DUF4190"/>
</dbReference>
<feature type="compositionally biased region" description="Gly residues" evidence="1">
    <location>
        <begin position="1"/>
        <end position="20"/>
    </location>
</feature>
<evidence type="ECO:0000313" key="5">
    <source>
        <dbReference type="Proteomes" id="UP001317259"/>
    </source>
</evidence>
<comment type="caution">
    <text evidence="4">The sequence shown here is derived from an EMBL/GenBank/DDBJ whole genome shotgun (WGS) entry which is preliminary data.</text>
</comment>
<feature type="compositionally biased region" description="Low complexity" evidence="1">
    <location>
        <begin position="21"/>
        <end position="32"/>
    </location>
</feature>
<feature type="transmembrane region" description="Helical" evidence="2">
    <location>
        <begin position="182"/>
        <end position="215"/>
    </location>
</feature>
<gene>
    <name evidence="4" type="ORF">MF672_044910</name>
</gene>
<reference evidence="4 5" key="1">
    <citation type="submission" date="2022-04" db="EMBL/GenBank/DDBJ databases">
        <title>Genome draft of Actinomadura sp. ATCC 31491.</title>
        <authorList>
            <person name="Shi X."/>
            <person name="Du Y."/>
        </authorList>
    </citation>
    <scope>NUCLEOTIDE SEQUENCE [LARGE SCALE GENOMIC DNA]</scope>
    <source>
        <strain evidence="4 5">ATCC 31491</strain>
    </source>
</reference>
<name>A0ABT0G8J1_9ACTN</name>
<dbReference type="RefSeq" id="WP_242375826.1">
    <property type="nucleotide sequence ID" value="NZ_JAKRKC020000002.1"/>
</dbReference>
<evidence type="ECO:0000256" key="1">
    <source>
        <dbReference type="SAM" id="MobiDB-lite"/>
    </source>
</evidence>
<dbReference type="Pfam" id="PF13828">
    <property type="entry name" value="DUF4190"/>
    <property type="match status" value="1"/>
</dbReference>
<organism evidence="4 5">
    <name type="scientific">Actinomadura luzonensis</name>
    <dbReference type="NCBI Taxonomy" id="2805427"/>
    <lineage>
        <taxon>Bacteria</taxon>
        <taxon>Bacillati</taxon>
        <taxon>Actinomycetota</taxon>
        <taxon>Actinomycetes</taxon>
        <taxon>Streptosporangiales</taxon>
        <taxon>Thermomonosporaceae</taxon>
        <taxon>Actinomadura</taxon>
    </lineage>
</organism>
<dbReference type="EMBL" id="JAKRKC020000002">
    <property type="protein sequence ID" value="MCK2220902.1"/>
    <property type="molecule type" value="Genomic_DNA"/>
</dbReference>